<gene>
    <name evidence="2" type="ORF">DFR74_10412</name>
</gene>
<dbReference type="AlphaFoldDB" id="A0A366DMJ6"/>
<keyword evidence="3" id="KW-1185">Reference proteome</keyword>
<protein>
    <submittedName>
        <fullName evidence="2">Uncharacterized protein</fullName>
    </submittedName>
</protein>
<comment type="caution">
    <text evidence="2">The sequence shown here is derived from an EMBL/GenBank/DDBJ whole genome shotgun (WGS) entry which is preliminary data.</text>
</comment>
<evidence type="ECO:0000313" key="2">
    <source>
        <dbReference type="EMBL" id="RBO91310.1"/>
    </source>
</evidence>
<name>A0A366DMJ6_9NOCA</name>
<reference evidence="2 3" key="1">
    <citation type="submission" date="2018-06" db="EMBL/GenBank/DDBJ databases">
        <title>Genomic Encyclopedia of Type Strains, Phase IV (KMG-IV): sequencing the most valuable type-strain genomes for metagenomic binning, comparative biology and taxonomic classification.</title>
        <authorList>
            <person name="Goeker M."/>
        </authorList>
    </citation>
    <scope>NUCLEOTIDE SEQUENCE [LARGE SCALE GENOMIC DNA]</scope>
    <source>
        <strain evidence="2 3">DSM 44599</strain>
    </source>
</reference>
<dbReference type="STRING" id="1210090.GCA_001613185_00927"/>
<feature type="region of interest" description="Disordered" evidence="1">
    <location>
        <begin position="1"/>
        <end position="37"/>
    </location>
</feature>
<evidence type="ECO:0000256" key="1">
    <source>
        <dbReference type="SAM" id="MobiDB-lite"/>
    </source>
</evidence>
<evidence type="ECO:0000313" key="3">
    <source>
        <dbReference type="Proteomes" id="UP000252586"/>
    </source>
</evidence>
<proteinExistence type="predicted"/>
<dbReference type="Proteomes" id="UP000252586">
    <property type="component" value="Unassembled WGS sequence"/>
</dbReference>
<accession>A0A366DMJ6</accession>
<organism evidence="2 3">
    <name type="scientific">Nocardia puris</name>
    <dbReference type="NCBI Taxonomy" id="208602"/>
    <lineage>
        <taxon>Bacteria</taxon>
        <taxon>Bacillati</taxon>
        <taxon>Actinomycetota</taxon>
        <taxon>Actinomycetes</taxon>
        <taxon>Mycobacteriales</taxon>
        <taxon>Nocardiaceae</taxon>
        <taxon>Nocardia</taxon>
    </lineage>
</organism>
<sequence>MVGRVVNTTGAETGPSYALLKSTGEESGPPVPAESSRVWTVNVSGPERHDGEAPYTYVVCAESLELAVRHAWLVHVWIDYAEGGAITLHELPDVVVIDSPEFPCHPGPPLFPSVTDDVGRPTLCRARHHYVLGVDIQHCGCEFHWFWIGAGVGDTPPPAHAAPSEYTKAIAHQSDRRS</sequence>
<dbReference type="EMBL" id="QNRE01000004">
    <property type="protein sequence ID" value="RBO91310.1"/>
    <property type="molecule type" value="Genomic_DNA"/>
</dbReference>
<feature type="compositionally biased region" description="Polar residues" evidence="1">
    <location>
        <begin position="1"/>
        <end position="11"/>
    </location>
</feature>